<proteinExistence type="predicted"/>
<evidence type="ECO:0000313" key="2">
    <source>
        <dbReference type="EMBL" id="GLV54481.1"/>
    </source>
</evidence>
<dbReference type="Proteomes" id="UP001344906">
    <property type="component" value="Unassembled WGS sequence"/>
</dbReference>
<evidence type="ECO:0000313" key="3">
    <source>
        <dbReference type="Proteomes" id="UP001344906"/>
    </source>
</evidence>
<dbReference type="EMBL" id="BSRI01000001">
    <property type="protein sequence ID" value="GLV54481.1"/>
    <property type="molecule type" value="Genomic_DNA"/>
</dbReference>
<feature type="region of interest" description="Disordered" evidence="1">
    <location>
        <begin position="146"/>
        <end position="167"/>
    </location>
</feature>
<evidence type="ECO:0000256" key="1">
    <source>
        <dbReference type="SAM" id="MobiDB-lite"/>
    </source>
</evidence>
<name>A0ABQ6FJS4_9CHLR</name>
<protein>
    <submittedName>
        <fullName evidence="2">Uncharacterized protein</fullName>
    </submittedName>
</protein>
<gene>
    <name evidence="2" type="ORF">KDH_13280</name>
</gene>
<accession>A0ABQ6FJS4</accession>
<organism evidence="2 3">
    <name type="scientific">Dictyobacter halimunensis</name>
    <dbReference type="NCBI Taxonomy" id="3026934"/>
    <lineage>
        <taxon>Bacteria</taxon>
        <taxon>Bacillati</taxon>
        <taxon>Chloroflexota</taxon>
        <taxon>Ktedonobacteria</taxon>
        <taxon>Ktedonobacterales</taxon>
        <taxon>Dictyobacteraceae</taxon>
        <taxon>Dictyobacter</taxon>
    </lineage>
</organism>
<keyword evidence="3" id="KW-1185">Reference proteome</keyword>
<comment type="caution">
    <text evidence="2">The sequence shown here is derived from an EMBL/GenBank/DDBJ whole genome shotgun (WGS) entry which is preliminary data.</text>
</comment>
<sequence length="167" mass="18469">MYLDDLSTTGGITLNLPTGLKAYFAPDGSGGFKDAPSLDVTLLPLNAGVYILQFHQSGERWLFNQWGTRYEVLDKNNNLIDYDYLDNGDWTGATDTQGRTVSVTQDSNHQVNKIVDNTAVGGKTRTITYGYARIMQIISPRAQPVPVPTRVNQRRGVPPTPMMAMET</sequence>
<reference evidence="2 3" key="1">
    <citation type="submission" date="2023-02" db="EMBL/GenBank/DDBJ databases">
        <title>Dictyobacter halimunensis sp. nov., a new member of the class Ktedonobacteria from forest soil in a geothermal area.</title>
        <authorList>
            <person name="Rachmania M.K."/>
            <person name="Ningsih F."/>
            <person name="Sakai Y."/>
            <person name="Yabe S."/>
            <person name="Yokota A."/>
            <person name="Sjamsuridzal W."/>
        </authorList>
    </citation>
    <scope>NUCLEOTIDE SEQUENCE [LARGE SCALE GENOMIC DNA]</scope>
    <source>
        <strain evidence="2 3">S3.2.2.5</strain>
    </source>
</reference>
<dbReference type="RefSeq" id="WP_338248144.1">
    <property type="nucleotide sequence ID" value="NZ_BSRI01000001.1"/>
</dbReference>